<dbReference type="OrthoDB" id="9859215at2"/>
<reference evidence="3 4" key="1">
    <citation type="submission" date="2020-08" db="EMBL/GenBank/DDBJ databases">
        <title>Genomic Encyclopedia of Type Strains, Phase IV (KMG-IV): sequencing the most valuable type-strain genomes for metagenomic binning, comparative biology and taxonomic classification.</title>
        <authorList>
            <person name="Goeker M."/>
        </authorList>
    </citation>
    <scope>NUCLEOTIDE SEQUENCE [LARGE SCALE GENOMIC DNA]</scope>
    <source>
        <strain evidence="3 4">DSM 103733</strain>
    </source>
</reference>
<evidence type="ECO:0000256" key="1">
    <source>
        <dbReference type="SAM" id="SignalP"/>
    </source>
</evidence>
<comment type="caution">
    <text evidence="3">The sequence shown here is derived from an EMBL/GenBank/DDBJ whole genome shotgun (WGS) entry which is preliminary data.</text>
</comment>
<dbReference type="InterPro" id="IPR017585">
    <property type="entry name" value="SAF_FlgA"/>
</dbReference>
<evidence type="ECO:0000313" key="3">
    <source>
        <dbReference type="EMBL" id="MBB6145021.1"/>
    </source>
</evidence>
<dbReference type="EMBL" id="JACHEK010000005">
    <property type="protein sequence ID" value="MBB6145021.1"/>
    <property type="molecule type" value="Genomic_DNA"/>
</dbReference>
<feature type="chain" id="PRO_5032554333" description="Flagella basal body P-ring formation protein FlgA SAF domain-containing protein" evidence="1">
    <location>
        <begin position="23"/>
        <end position="196"/>
    </location>
</feature>
<evidence type="ECO:0000313" key="4">
    <source>
        <dbReference type="Proteomes" id="UP000538666"/>
    </source>
</evidence>
<protein>
    <recommendedName>
        <fullName evidence="2">Flagella basal body P-ring formation protein FlgA SAF domain-containing protein</fullName>
    </recommendedName>
</protein>
<dbReference type="Pfam" id="PF13144">
    <property type="entry name" value="ChapFlgA"/>
    <property type="match status" value="1"/>
</dbReference>
<keyword evidence="4" id="KW-1185">Reference proteome</keyword>
<name>A0A841K1G1_9BACT</name>
<sequence>MTIRNSISALVLSAALTLPAGAAAGREVITAEQVAATMTNAGMQVSAKQVELLTDVVATTATPTLKIRSMEPWGDHRMMVRLDCARSEECVPFFVAVRFNPIGQAQPVSSDSAHLLPAAATVPMTAPARSIATAAPAVRAGSIVTLLLDGPRVHIKLPVVSLENGTIGQTIRVATKDHRLTYVAEVVDGTLLRGSL</sequence>
<organism evidence="3 4">
    <name type="scientific">Silvibacterium bohemicum</name>
    <dbReference type="NCBI Taxonomy" id="1577686"/>
    <lineage>
        <taxon>Bacteria</taxon>
        <taxon>Pseudomonadati</taxon>
        <taxon>Acidobacteriota</taxon>
        <taxon>Terriglobia</taxon>
        <taxon>Terriglobales</taxon>
        <taxon>Acidobacteriaceae</taxon>
        <taxon>Silvibacterium</taxon>
    </lineage>
</organism>
<proteinExistence type="predicted"/>
<dbReference type="RefSeq" id="WP_156185938.1">
    <property type="nucleotide sequence ID" value="NZ_JACHEK010000005.1"/>
</dbReference>
<keyword evidence="1" id="KW-0732">Signal</keyword>
<dbReference type="Gene3D" id="2.30.30.760">
    <property type="match status" value="1"/>
</dbReference>
<feature type="signal peptide" evidence="1">
    <location>
        <begin position="1"/>
        <end position="22"/>
    </location>
</feature>
<dbReference type="Proteomes" id="UP000538666">
    <property type="component" value="Unassembled WGS sequence"/>
</dbReference>
<feature type="domain" description="Flagella basal body P-ring formation protein FlgA SAF" evidence="2">
    <location>
        <begin position="134"/>
        <end position="177"/>
    </location>
</feature>
<dbReference type="AlphaFoldDB" id="A0A841K1G1"/>
<evidence type="ECO:0000259" key="2">
    <source>
        <dbReference type="Pfam" id="PF13144"/>
    </source>
</evidence>
<accession>A0A841K1G1</accession>
<gene>
    <name evidence="3" type="ORF">HNQ77_002977</name>
</gene>